<dbReference type="CDD" id="cd02947">
    <property type="entry name" value="TRX_family"/>
    <property type="match status" value="1"/>
</dbReference>
<dbReference type="SUPFAM" id="SSF52833">
    <property type="entry name" value="Thioredoxin-like"/>
    <property type="match status" value="1"/>
</dbReference>
<dbReference type="InterPro" id="IPR005746">
    <property type="entry name" value="Thioredoxin"/>
</dbReference>
<name>A0ABQ4BLZ1_9ACTN</name>
<feature type="region of interest" description="Disordered" evidence="7">
    <location>
        <begin position="135"/>
        <end position="161"/>
    </location>
</feature>
<evidence type="ECO:0000313" key="10">
    <source>
        <dbReference type="Proteomes" id="UP000624709"/>
    </source>
</evidence>
<evidence type="ECO:0000256" key="4">
    <source>
        <dbReference type="ARBA" id="ARBA00023157"/>
    </source>
</evidence>
<comment type="caution">
    <text evidence="9">The sequence shown here is derived from an EMBL/GenBank/DDBJ whole genome shotgun (WGS) entry which is preliminary data.</text>
</comment>
<dbReference type="PROSITE" id="PS51352">
    <property type="entry name" value="THIOREDOXIN_2"/>
    <property type="match status" value="1"/>
</dbReference>
<feature type="domain" description="Thioredoxin" evidence="8">
    <location>
        <begin position="1"/>
        <end position="125"/>
    </location>
</feature>
<dbReference type="InterPro" id="IPR017937">
    <property type="entry name" value="Thioredoxin_CS"/>
</dbReference>
<keyword evidence="5" id="KW-0676">Redox-active center</keyword>
<reference evidence="9 10" key="1">
    <citation type="submission" date="2021-01" db="EMBL/GenBank/DDBJ databases">
        <title>Whole genome shotgun sequence of Actinoplanes palleronii NBRC 14916.</title>
        <authorList>
            <person name="Komaki H."/>
            <person name="Tamura T."/>
        </authorList>
    </citation>
    <scope>NUCLEOTIDE SEQUENCE [LARGE SCALE GENOMIC DNA]</scope>
    <source>
        <strain evidence="9 10">NBRC 14916</strain>
    </source>
</reference>
<keyword evidence="2" id="KW-0813">Transport</keyword>
<dbReference type="Proteomes" id="UP000624709">
    <property type="component" value="Unassembled WGS sequence"/>
</dbReference>
<dbReference type="InterPro" id="IPR036249">
    <property type="entry name" value="Thioredoxin-like_sf"/>
</dbReference>
<accession>A0ABQ4BLZ1</accession>
<dbReference type="Gene3D" id="3.40.30.10">
    <property type="entry name" value="Glutaredoxin"/>
    <property type="match status" value="1"/>
</dbReference>
<proteinExistence type="inferred from homology"/>
<evidence type="ECO:0000256" key="5">
    <source>
        <dbReference type="ARBA" id="ARBA00023284"/>
    </source>
</evidence>
<dbReference type="Pfam" id="PF00085">
    <property type="entry name" value="Thioredoxin"/>
    <property type="match status" value="1"/>
</dbReference>
<organism evidence="9 10">
    <name type="scientific">Actinoplanes palleronii</name>
    <dbReference type="NCBI Taxonomy" id="113570"/>
    <lineage>
        <taxon>Bacteria</taxon>
        <taxon>Bacillati</taxon>
        <taxon>Actinomycetota</taxon>
        <taxon>Actinomycetes</taxon>
        <taxon>Micromonosporales</taxon>
        <taxon>Micromonosporaceae</taxon>
        <taxon>Actinoplanes</taxon>
    </lineage>
</organism>
<evidence type="ECO:0000256" key="2">
    <source>
        <dbReference type="ARBA" id="ARBA00022448"/>
    </source>
</evidence>
<dbReference type="PROSITE" id="PS00194">
    <property type="entry name" value="THIOREDOXIN_1"/>
    <property type="match status" value="1"/>
</dbReference>
<gene>
    <name evidence="9" type="ORF">Apa02nite_073680</name>
</gene>
<dbReference type="PANTHER" id="PTHR45663:SF40">
    <property type="entry name" value="THIOREDOXIN 2"/>
    <property type="match status" value="1"/>
</dbReference>
<keyword evidence="4" id="KW-1015">Disulfide bond</keyword>
<dbReference type="PRINTS" id="PR00421">
    <property type="entry name" value="THIOREDOXIN"/>
</dbReference>
<evidence type="ECO:0000256" key="1">
    <source>
        <dbReference type="ARBA" id="ARBA00008987"/>
    </source>
</evidence>
<keyword evidence="10" id="KW-1185">Reference proteome</keyword>
<protein>
    <recommendedName>
        <fullName evidence="6">Thioredoxin</fullName>
    </recommendedName>
</protein>
<evidence type="ECO:0000259" key="8">
    <source>
        <dbReference type="PROSITE" id="PS51352"/>
    </source>
</evidence>
<evidence type="ECO:0000256" key="6">
    <source>
        <dbReference type="NCBIfam" id="TIGR01068"/>
    </source>
</evidence>
<dbReference type="EMBL" id="BOMS01000122">
    <property type="protein sequence ID" value="GIE71260.1"/>
    <property type="molecule type" value="Genomic_DNA"/>
</dbReference>
<evidence type="ECO:0000256" key="3">
    <source>
        <dbReference type="ARBA" id="ARBA00022982"/>
    </source>
</evidence>
<dbReference type="InterPro" id="IPR013766">
    <property type="entry name" value="Thioredoxin_domain"/>
</dbReference>
<comment type="similarity">
    <text evidence="1">Belongs to the thioredoxin family.</text>
</comment>
<keyword evidence="3" id="KW-0249">Electron transport</keyword>
<dbReference type="PANTHER" id="PTHR45663">
    <property type="entry name" value="GEO12009P1"/>
    <property type="match status" value="1"/>
</dbReference>
<evidence type="ECO:0000256" key="7">
    <source>
        <dbReference type="SAM" id="MobiDB-lite"/>
    </source>
</evidence>
<dbReference type="NCBIfam" id="TIGR01068">
    <property type="entry name" value="thioredoxin"/>
    <property type="match status" value="1"/>
</dbReference>
<evidence type="ECO:0000313" key="9">
    <source>
        <dbReference type="EMBL" id="GIE71260.1"/>
    </source>
</evidence>
<sequence length="161" mass="17393">MVNRYPEFHPTKAIPADGGIMATVALTAANFDEVTSKDGIVLVDFWASWCGPCVRFAPTYERSSEKHSAITFGKVDTEAEQALAAKFDIRSIPTIMAIRDGIVVFAQPGALPESALESLIEKVEQLDMTEVRDQVAAHKKTHDTKAPSTEEPARATSGATS</sequence>